<gene>
    <name evidence="8" type="ORF">MICPUN_113873</name>
</gene>
<keyword evidence="9" id="KW-1185">Reference proteome</keyword>
<evidence type="ECO:0000259" key="7">
    <source>
        <dbReference type="Pfam" id="PF01217"/>
    </source>
</evidence>
<dbReference type="PIRSF" id="PIRSF015588">
    <property type="entry name" value="AP_complex_sigma"/>
    <property type="match status" value="1"/>
</dbReference>
<protein>
    <recommendedName>
        <fullName evidence="6">AP complex subunit sigma</fullName>
    </recommendedName>
</protein>
<keyword evidence="4 6" id="KW-0653">Protein transport</keyword>
<name>C1FHL8_MICCC</name>
<dbReference type="InterPro" id="IPR016635">
    <property type="entry name" value="AP_complex_ssu"/>
</dbReference>
<dbReference type="GO" id="GO:0030117">
    <property type="term" value="C:membrane coat"/>
    <property type="evidence" value="ECO:0007669"/>
    <property type="project" value="InterPro"/>
</dbReference>
<evidence type="ECO:0000256" key="4">
    <source>
        <dbReference type="ARBA" id="ARBA00022927"/>
    </source>
</evidence>
<evidence type="ECO:0000256" key="6">
    <source>
        <dbReference type="PIRNR" id="PIRNR015588"/>
    </source>
</evidence>
<keyword evidence="3 6" id="KW-0813">Transport</keyword>
<dbReference type="InterPro" id="IPR022775">
    <property type="entry name" value="AP_mu_sigma_su"/>
</dbReference>
<dbReference type="FunCoup" id="C1FHL8">
    <property type="interactions" value="1534"/>
</dbReference>
<comment type="subcellular location">
    <subcellularLocation>
        <location evidence="1">Endomembrane system</location>
    </subcellularLocation>
</comment>
<dbReference type="SUPFAM" id="SSF64356">
    <property type="entry name" value="SNARE-like"/>
    <property type="match status" value="1"/>
</dbReference>
<dbReference type="AlphaFoldDB" id="C1FHL8"/>
<dbReference type="PANTHER" id="PTHR11753">
    <property type="entry name" value="ADAPTOR COMPLEXES SMALL SUBUNIT FAMILY"/>
    <property type="match status" value="1"/>
</dbReference>
<dbReference type="eggNOG" id="KOG0936">
    <property type="taxonomic scope" value="Eukaryota"/>
</dbReference>
<dbReference type="KEGG" id="mis:MICPUN_113873"/>
<dbReference type="EMBL" id="CP001576">
    <property type="protein sequence ID" value="ACO69843.1"/>
    <property type="molecule type" value="Genomic_DNA"/>
</dbReference>
<dbReference type="GO" id="GO:0006886">
    <property type="term" value="P:intracellular protein transport"/>
    <property type="evidence" value="ECO:0007669"/>
    <property type="project" value="UniProtKB-UniRule"/>
</dbReference>
<dbReference type="GO" id="GO:0012505">
    <property type="term" value="C:endomembrane system"/>
    <property type="evidence" value="ECO:0007669"/>
    <property type="project" value="UniProtKB-SubCell"/>
</dbReference>
<reference evidence="8 9" key="1">
    <citation type="journal article" date="2009" name="Science">
        <title>Green evolution and dynamic adaptations revealed by genomes of the marine picoeukaryotes Micromonas.</title>
        <authorList>
            <person name="Worden A.Z."/>
            <person name="Lee J.H."/>
            <person name="Mock T."/>
            <person name="Rouze P."/>
            <person name="Simmons M.P."/>
            <person name="Aerts A.L."/>
            <person name="Allen A.E."/>
            <person name="Cuvelier M.L."/>
            <person name="Derelle E."/>
            <person name="Everett M.V."/>
            <person name="Foulon E."/>
            <person name="Grimwood J."/>
            <person name="Gundlach H."/>
            <person name="Henrissat B."/>
            <person name="Napoli C."/>
            <person name="McDonald S.M."/>
            <person name="Parker M.S."/>
            <person name="Rombauts S."/>
            <person name="Salamov A."/>
            <person name="Von Dassow P."/>
            <person name="Badger J.H."/>
            <person name="Coutinho P.M."/>
            <person name="Demir E."/>
            <person name="Dubchak I."/>
            <person name="Gentemann C."/>
            <person name="Eikrem W."/>
            <person name="Gready J.E."/>
            <person name="John U."/>
            <person name="Lanier W."/>
            <person name="Lindquist E.A."/>
            <person name="Lucas S."/>
            <person name="Mayer K.F."/>
            <person name="Moreau H."/>
            <person name="Not F."/>
            <person name="Otillar R."/>
            <person name="Panaud O."/>
            <person name="Pangilinan J."/>
            <person name="Paulsen I."/>
            <person name="Piegu B."/>
            <person name="Poliakov A."/>
            <person name="Robbens S."/>
            <person name="Schmutz J."/>
            <person name="Toulza E."/>
            <person name="Wyss T."/>
            <person name="Zelensky A."/>
            <person name="Zhou K."/>
            <person name="Armbrust E.V."/>
            <person name="Bhattacharya D."/>
            <person name="Goodenough U.W."/>
            <person name="Van de Peer Y."/>
            <person name="Grigoriev I.V."/>
        </authorList>
    </citation>
    <scope>NUCLEOTIDE SEQUENCE [LARGE SCALE GENOMIC DNA]</scope>
    <source>
        <strain evidence="9">RCC299 / NOUM17</strain>
    </source>
</reference>
<dbReference type="InterPro" id="IPR000804">
    <property type="entry name" value="Clathrin_sm-chain_CS"/>
</dbReference>
<dbReference type="Pfam" id="PF01217">
    <property type="entry name" value="Clat_adaptor_s"/>
    <property type="match status" value="1"/>
</dbReference>
<dbReference type="GO" id="GO:0016192">
    <property type="term" value="P:vesicle-mediated transport"/>
    <property type="evidence" value="ECO:0007669"/>
    <property type="project" value="InterPro"/>
</dbReference>
<comment type="similarity">
    <text evidence="2 6">Belongs to the adaptor complexes small subunit family.</text>
</comment>
<dbReference type="Proteomes" id="UP000002009">
    <property type="component" value="Chromosome 10"/>
</dbReference>
<keyword evidence="5 6" id="KW-0472">Membrane</keyword>
<dbReference type="InParanoid" id="C1FHL8"/>
<dbReference type="GeneID" id="8247142"/>
<evidence type="ECO:0000256" key="1">
    <source>
        <dbReference type="ARBA" id="ARBA00004308"/>
    </source>
</evidence>
<evidence type="ECO:0000313" key="9">
    <source>
        <dbReference type="Proteomes" id="UP000002009"/>
    </source>
</evidence>
<dbReference type="STRING" id="296587.C1FHL8"/>
<dbReference type="Gene3D" id="3.30.450.60">
    <property type="match status" value="1"/>
</dbReference>
<evidence type="ECO:0000256" key="5">
    <source>
        <dbReference type="ARBA" id="ARBA00023136"/>
    </source>
</evidence>
<feature type="domain" description="AP complex mu/sigma subunit" evidence="7">
    <location>
        <begin position="1"/>
        <end position="143"/>
    </location>
</feature>
<dbReference type="InterPro" id="IPR011012">
    <property type="entry name" value="Longin-like_dom_sf"/>
</dbReference>
<dbReference type="PROSITE" id="PS00989">
    <property type="entry name" value="CLAT_ADAPTOR_S"/>
    <property type="match status" value="1"/>
</dbReference>
<dbReference type="RefSeq" id="XP_002508585.1">
    <property type="nucleotide sequence ID" value="XM_002508539.1"/>
</dbReference>
<organism evidence="8 9">
    <name type="scientific">Micromonas commoda (strain RCC299 / NOUM17 / CCMP2709)</name>
    <name type="common">Picoplanktonic green alga</name>
    <dbReference type="NCBI Taxonomy" id="296587"/>
    <lineage>
        <taxon>Eukaryota</taxon>
        <taxon>Viridiplantae</taxon>
        <taxon>Chlorophyta</taxon>
        <taxon>Mamiellophyceae</taxon>
        <taxon>Mamiellales</taxon>
        <taxon>Mamiellaceae</taxon>
        <taxon>Micromonas</taxon>
    </lineage>
</organism>
<evidence type="ECO:0000313" key="8">
    <source>
        <dbReference type="EMBL" id="ACO69843.1"/>
    </source>
</evidence>
<dbReference type="OMA" id="DLIFNWQ"/>
<sequence length="165" mass="19076">MIKAFLVVNNHAMVRLCRFYEQLPTEKQTELCQTVYKIVTARPDHLCSFVDDEKTFGPDTKLVYRHFATLYFCILSDRSESELAMMDLIQVYVETLDRVFENVCELDLIFNSPKAYTVLDETIVGGLVLEINSQKILNVYDELMKLEKAHSSMLDNMPNIYTGSK</sequence>
<proteinExistence type="inferred from homology"/>
<dbReference type="OrthoDB" id="10261046at2759"/>
<accession>C1FHL8</accession>
<evidence type="ECO:0000256" key="2">
    <source>
        <dbReference type="ARBA" id="ARBA00006972"/>
    </source>
</evidence>
<evidence type="ECO:0000256" key="3">
    <source>
        <dbReference type="ARBA" id="ARBA00022448"/>
    </source>
</evidence>